<gene>
    <name evidence="1" type="ORF">PENARI_c004G08810</name>
</gene>
<sequence length="93" mass="10480">MKLFALAEVVERLIMKNPSQYLWSAEVEGLPDELKRCNSPEKLLRSKLFEQSGDEGELKMLVNASVSLVKAYRGLGAVQVIRLPSWRAAFESL</sequence>
<dbReference type="RefSeq" id="XP_022490876.1">
    <property type="nucleotide sequence ID" value="XM_022629305.1"/>
</dbReference>
<dbReference type="GeneID" id="34574039"/>
<accession>A0A1F5LQP1</accession>
<comment type="caution">
    <text evidence="1">The sequence shown here is derived from an EMBL/GenBank/DDBJ whole genome shotgun (WGS) entry which is preliminary data.</text>
</comment>
<dbReference type="Proteomes" id="UP000177622">
    <property type="component" value="Unassembled WGS sequence"/>
</dbReference>
<evidence type="ECO:0000313" key="1">
    <source>
        <dbReference type="EMBL" id="OGE55447.1"/>
    </source>
</evidence>
<name>A0A1F5LQP1_PENAI</name>
<dbReference type="EMBL" id="LXJU01000004">
    <property type="protein sequence ID" value="OGE55447.1"/>
    <property type="molecule type" value="Genomic_DNA"/>
</dbReference>
<protein>
    <submittedName>
        <fullName evidence="1">Uncharacterized protein</fullName>
    </submittedName>
</protein>
<dbReference type="STRING" id="1835702.A0A1F5LQP1"/>
<keyword evidence="2" id="KW-1185">Reference proteome</keyword>
<reference evidence="1 2" key="1">
    <citation type="journal article" date="2016" name="Sci. Rep.">
        <title>Penicillium arizonense, a new, genome sequenced fungal species, reveals a high chemical diversity in secreted metabolites.</title>
        <authorList>
            <person name="Grijseels S."/>
            <person name="Nielsen J.C."/>
            <person name="Randelovic M."/>
            <person name="Nielsen J."/>
            <person name="Nielsen K.F."/>
            <person name="Workman M."/>
            <person name="Frisvad J.C."/>
        </authorList>
    </citation>
    <scope>NUCLEOTIDE SEQUENCE [LARGE SCALE GENOMIC DNA]</scope>
    <source>
        <strain evidence="1 2">CBS 141311</strain>
    </source>
</reference>
<evidence type="ECO:0000313" key="2">
    <source>
        <dbReference type="Proteomes" id="UP000177622"/>
    </source>
</evidence>
<dbReference type="OrthoDB" id="4337659at2759"/>
<organism evidence="1 2">
    <name type="scientific">Penicillium arizonense</name>
    <dbReference type="NCBI Taxonomy" id="1835702"/>
    <lineage>
        <taxon>Eukaryota</taxon>
        <taxon>Fungi</taxon>
        <taxon>Dikarya</taxon>
        <taxon>Ascomycota</taxon>
        <taxon>Pezizomycotina</taxon>
        <taxon>Eurotiomycetes</taxon>
        <taxon>Eurotiomycetidae</taxon>
        <taxon>Eurotiales</taxon>
        <taxon>Aspergillaceae</taxon>
        <taxon>Penicillium</taxon>
    </lineage>
</organism>
<dbReference type="AlphaFoldDB" id="A0A1F5LQP1"/>
<proteinExistence type="predicted"/>